<name>A0AAV8VQ02_9CUCU</name>
<dbReference type="PANTHER" id="PTHR31511">
    <property type="entry name" value="PROTEIN CBG23764"/>
    <property type="match status" value="1"/>
</dbReference>
<organism evidence="1 2">
    <name type="scientific">Exocentrus adspersus</name>
    <dbReference type="NCBI Taxonomy" id="1586481"/>
    <lineage>
        <taxon>Eukaryota</taxon>
        <taxon>Metazoa</taxon>
        <taxon>Ecdysozoa</taxon>
        <taxon>Arthropoda</taxon>
        <taxon>Hexapoda</taxon>
        <taxon>Insecta</taxon>
        <taxon>Pterygota</taxon>
        <taxon>Neoptera</taxon>
        <taxon>Endopterygota</taxon>
        <taxon>Coleoptera</taxon>
        <taxon>Polyphaga</taxon>
        <taxon>Cucujiformia</taxon>
        <taxon>Chrysomeloidea</taxon>
        <taxon>Cerambycidae</taxon>
        <taxon>Lamiinae</taxon>
        <taxon>Acanthocinini</taxon>
        <taxon>Exocentrus</taxon>
    </lineage>
</organism>
<evidence type="ECO:0000313" key="2">
    <source>
        <dbReference type="Proteomes" id="UP001159042"/>
    </source>
</evidence>
<comment type="caution">
    <text evidence="1">The sequence shown here is derived from an EMBL/GenBank/DDBJ whole genome shotgun (WGS) entry which is preliminary data.</text>
</comment>
<accession>A0AAV8VQ02</accession>
<dbReference type="PANTHER" id="PTHR31511:SF12">
    <property type="entry name" value="RHO TERMINATION FACTOR N-TERMINAL DOMAIN-CONTAINING PROTEIN"/>
    <property type="match status" value="1"/>
</dbReference>
<dbReference type="EMBL" id="JANEYG010000048">
    <property type="protein sequence ID" value="KAJ8915905.1"/>
    <property type="molecule type" value="Genomic_DNA"/>
</dbReference>
<protein>
    <submittedName>
        <fullName evidence="1">Uncharacterized protein</fullName>
    </submittedName>
</protein>
<reference evidence="1 2" key="1">
    <citation type="journal article" date="2023" name="Insect Mol. Biol.">
        <title>Genome sequencing provides insights into the evolution of gene families encoding plant cell wall-degrading enzymes in longhorned beetles.</title>
        <authorList>
            <person name="Shin N.R."/>
            <person name="Okamura Y."/>
            <person name="Kirsch R."/>
            <person name="Pauchet Y."/>
        </authorList>
    </citation>
    <scope>NUCLEOTIDE SEQUENCE [LARGE SCALE GENOMIC DNA]</scope>
    <source>
        <strain evidence="1">EAD_L_NR</strain>
    </source>
</reference>
<proteinExistence type="predicted"/>
<keyword evidence="2" id="KW-1185">Reference proteome</keyword>
<dbReference type="Proteomes" id="UP001159042">
    <property type="component" value="Unassembled WGS sequence"/>
</dbReference>
<sequence length="168" mass="19133">MTAVLTFLGSRRRRIRKVEKTDDKPGGHYCWISNMSRLVSVQMSKKGHKRFIGDGCLASFSKGDDLTNHLQERRLLLPKDEDKYLSFTDHHKSYPVPFTIYADFAVNSRARSQTTKTLMCISHTAFAILSNVDSMTHCHFCGGTEERIVLASLLSGKRKMLENYMALI</sequence>
<dbReference type="AlphaFoldDB" id="A0AAV8VQ02"/>
<gene>
    <name evidence="1" type="ORF">NQ315_015519</name>
</gene>
<evidence type="ECO:0000313" key="1">
    <source>
        <dbReference type="EMBL" id="KAJ8915905.1"/>
    </source>
</evidence>